<protein>
    <recommendedName>
        <fullName evidence="1">Lipin middle domain-containing protein</fullName>
    </recommendedName>
</protein>
<dbReference type="Proteomes" id="UP000595140">
    <property type="component" value="Unassembled WGS sequence"/>
</dbReference>
<feature type="domain" description="Lipin middle" evidence="1">
    <location>
        <begin position="37"/>
        <end position="108"/>
    </location>
</feature>
<organism evidence="2 3">
    <name type="scientific">Cuscuta campestris</name>
    <dbReference type="NCBI Taxonomy" id="132261"/>
    <lineage>
        <taxon>Eukaryota</taxon>
        <taxon>Viridiplantae</taxon>
        <taxon>Streptophyta</taxon>
        <taxon>Embryophyta</taxon>
        <taxon>Tracheophyta</taxon>
        <taxon>Spermatophyta</taxon>
        <taxon>Magnoliopsida</taxon>
        <taxon>eudicotyledons</taxon>
        <taxon>Gunneridae</taxon>
        <taxon>Pentapetalae</taxon>
        <taxon>asterids</taxon>
        <taxon>lamiids</taxon>
        <taxon>Solanales</taxon>
        <taxon>Convolvulaceae</taxon>
        <taxon>Cuscuteae</taxon>
        <taxon>Cuscuta</taxon>
        <taxon>Cuscuta subgen. Grammica</taxon>
        <taxon>Cuscuta sect. Cleistogrammica</taxon>
    </lineage>
</organism>
<proteinExistence type="predicted"/>
<dbReference type="GO" id="GO:0008195">
    <property type="term" value="F:phosphatidate phosphatase activity"/>
    <property type="evidence" value="ECO:0007669"/>
    <property type="project" value="TreeGrafter"/>
</dbReference>
<evidence type="ECO:0000313" key="3">
    <source>
        <dbReference type="Proteomes" id="UP000595140"/>
    </source>
</evidence>
<sequence>MTGTDLVVIQPPDLKFTFDLLKQRSCSVYLTNITGLEISLCGNLLHPGMGSGLAVEVFDANRISEMEFKNSAKSIIKNENLVVRVHGKYLSWEKAVPFVLGMSAYEFPFEIEGSMV</sequence>
<dbReference type="Pfam" id="PF16876">
    <property type="entry name" value="Lipin_mid"/>
    <property type="match status" value="1"/>
</dbReference>
<dbReference type="OrthoDB" id="10579631at2759"/>
<name>A0A484M194_9ASTE</name>
<keyword evidence="3" id="KW-1185">Reference proteome</keyword>
<dbReference type="InterPro" id="IPR031703">
    <property type="entry name" value="Lipin_mid"/>
</dbReference>
<evidence type="ECO:0000259" key="1">
    <source>
        <dbReference type="Pfam" id="PF16876"/>
    </source>
</evidence>
<reference evidence="2 3" key="1">
    <citation type="submission" date="2018-04" db="EMBL/GenBank/DDBJ databases">
        <authorList>
            <person name="Vogel A."/>
        </authorList>
    </citation>
    <scope>NUCLEOTIDE SEQUENCE [LARGE SCALE GENOMIC DNA]</scope>
</reference>
<accession>A0A484M194</accession>
<dbReference type="PANTHER" id="PTHR12181">
    <property type="entry name" value="LIPIN"/>
    <property type="match status" value="1"/>
</dbReference>
<dbReference type="InterPro" id="IPR026058">
    <property type="entry name" value="LIPIN"/>
</dbReference>
<evidence type="ECO:0000313" key="2">
    <source>
        <dbReference type="EMBL" id="VFQ82582.1"/>
    </source>
</evidence>
<dbReference type="PANTHER" id="PTHR12181:SF59">
    <property type="entry name" value="PHOSPHATIDATE PHOSPHATASE PAH1"/>
    <property type="match status" value="1"/>
</dbReference>
<dbReference type="AlphaFoldDB" id="A0A484M194"/>
<dbReference type="EMBL" id="OOIL02002358">
    <property type="protein sequence ID" value="VFQ82582.1"/>
    <property type="molecule type" value="Genomic_DNA"/>
</dbReference>
<gene>
    <name evidence="2" type="ORF">CCAM_LOCUS24358</name>
</gene>